<name>A0A9W4QY77_9GAMM</name>
<gene>
    <name evidence="2" type="ORF">PSECIP111854_02187</name>
</gene>
<keyword evidence="3" id="KW-1185">Reference proteome</keyword>
<organism evidence="2 3">
    <name type="scientific">Pseudoalteromonas holothuriae</name>
    <dbReference type="NCBI Taxonomy" id="2963714"/>
    <lineage>
        <taxon>Bacteria</taxon>
        <taxon>Pseudomonadati</taxon>
        <taxon>Pseudomonadota</taxon>
        <taxon>Gammaproteobacteria</taxon>
        <taxon>Alteromonadales</taxon>
        <taxon>Pseudoalteromonadaceae</taxon>
        <taxon>Pseudoalteromonas</taxon>
    </lineage>
</organism>
<accession>A0A9W4QY77</accession>
<dbReference type="InterPro" id="IPR000587">
    <property type="entry name" value="Creatinase_N"/>
</dbReference>
<dbReference type="InterPro" id="IPR029149">
    <property type="entry name" value="Creatin/AminoP/Spt16_N"/>
</dbReference>
<dbReference type="Gene3D" id="3.40.350.10">
    <property type="entry name" value="Creatinase/prolidase N-terminal domain"/>
    <property type="match status" value="1"/>
</dbReference>
<proteinExistence type="predicted"/>
<sequence>MDSIYLSKFKAFHLAINKRGFQNIIILGVNNIRYLCGFYSNPAYLIVTVSGNFLTTEYRYNEQATYESHQGKIMYRV</sequence>
<evidence type="ECO:0000313" key="3">
    <source>
        <dbReference type="Proteomes" id="UP001152467"/>
    </source>
</evidence>
<evidence type="ECO:0000313" key="2">
    <source>
        <dbReference type="EMBL" id="CAH9058364.1"/>
    </source>
</evidence>
<reference evidence="2" key="1">
    <citation type="submission" date="2022-07" db="EMBL/GenBank/DDBJ databases">
        <authorList>
            <person name="Criscuolo A."/>
        </authorList>
    </citation>
    <scope>NUCLEOTIDE SEQUENCE</scope>
    <source>
        <strain evidence="2">CIP111854</strain>
    </source>
</reference>
<evidence type="ECO:0000259" key="1">
    <source>
        <dbReference type="Pfam" id="PF01321"/>
    </source>
</evidence>
<dbReference type="RefSeq" id="WP_410007629.1">
    <property type="nucleotide sequence ID" value="NZ_CAMAPC010000007.1"/>
</dbReference>
<comment type="caution">
    <text evidence="2">The sequence shown here is derived from an EMBL/GenBank/DDBJ whole genome shotgun (WGS) entry which is preliminary data.</text>
</comment>
<dbReference type="EMBL" id="CAMAPC010000007">
    <property type="protein sequence ID" value="CAH9058364.1"/>
    <property type="molecule type" value="Genomic_DNA"/>
</dbReference>
<dbReference type="Pfam" id="PF01321">
    <property type="entry name" value="Creatinase_N"/>
    <property type="match status" value="1"/>
</dbReference>
<dbReference type="SUPFAM" id="SSF53092">
    <property type="entry name" value="Creatinase/prolidase N-terminal domain"/>
    <property type="match status" value="1"/>
</dbReference>
<dbReference type="AlphaFoldDB" id="A0A9W4QY77"/>
<feature type="domain" description="Creatinase N-terminal" evidence="1">
    <location>
        <begin position="12"/>
        <end position="68"/>
    </location>
</feature>
<protein>
    <recommendedName>
        <fullName evidence="1">Creatinase N-terminal domain-containing protein</fullName>
    </recommendedName>
</protein>
<dbReference type="Proteomes" id="UP001152467">
    <property type="component" value="Unassembled WGS sequence"/>
</dbReference>